<feature type="domain" description="PLL-like beta propeller" evidence="3">
    <location>
        <begin position="94"/>
        <end position="312"/>
    </location>
</feature>
<keyword evidence="5" id="KW-1185">Reference proteome</keyword>
<dbReference type="Gene3D" id="2.120.10.70">
    <property type="entry name" value="Fucose-specific lectin"/>
    <property type="match status" value="1"/>
</dbReference>
<organism evidence="4 5">
    <name type="scientific">Saccharothrix variisporea</name>
    <dbReference type="NCBI Taxonomy" id="543527"/>
    <lineage>
        <taxon>Bacteria</taxon>
        <taxon>Bacillati</taxon>
        <taxon>Actinomycetota</taxon>
        <taxon>Actinomycetes</taxon>
        <taxon>Pseudonocardiales</taxon>
        <taxon>Pseudonocardiaceae</taxon>
        <taxon>Saccharothrix</taxon>
    </lineage>
</organism>
<dbReference type="OrthoDB" id="2751008at2"/>
<proteinExistence type="predicted"/>
<protein>
    <submittedName>
        <fullName evidence="4">Deoxyribonuclease NucA/NucB</fullName>
    </submittedName>
</protein>
<sequence length="789" mass="84593">MLHVQNTIRRATVAIAVLAVAIGSQAVAVPSAHADPGVRPAVPRPASPIVLSTSDQTIEYFDFNGIVVEHVSKKSLDDEGTRRSLPYLSGMSMGNVSAVETHDGAMQVFTVVDGAVWTSRQQGKGGTWSGWVSIGGSNLSFAAPAVTRGAGEALWVFTTAADGSVRAVAQQVKGGPWGAWTSLGGSGATGTPAVGRGPGDLLEVFVNTTSRALWKSRQSSGGFGVWEQFTDTGFAISGFVPQVITRADRSLEVMVRKADSTLATRRQIAPGGAWAAWSVLAGHTGFGRPAVILGPDGALDVLSSDAYRRVFHGRFGVDPTTRGRVAASGWQDFVPHGAPATGRQDLSGAGLADGSWIAVYNDDTSDAFAAIVHGADEVSAQRAEPAAPPLRPLAEVRAEDGRPGHYAEGVTAKNSPSATGWTPPAFQYDHFTLDQCKANVGDKNNPGTAKNHYSYCWSHQAVISFRPACWLGGLFCVERNLFYTLTVIGDGSDASREVRYDVFLTDFQHARPFEGVLDLTVEAKCHPLVGVNDCEPDPATPPVKRPLGEWVSSGEVRLKLRGPEPALDPLLNPERLGYASAWVKVTGTLPQGSTRDITSVPHKVRFDSADYISHNGKAGAIFTEVEAVLNFPVNRPEFAAMTQAAHHYRDAMTNPAATIPAVPGKQIPGAIGGQPLHRLWFDSGRRAENNREAVKTCRTEFPNDYPQPGQDCDEYPFASTYEGASPYYNPQRNFSVRVLPSEDNQAAGLWLAVWYSYDRILDNDKFFVRASQPDLQITAQAPTPVWGSA</sequence>
<evidence type="ECO:0000256" key="1">
    <source>
        <dbReference type="SAM" id="SignalP"/>
    </source>
</evidence>
<keyword evidence="1" id="KW-0732">Signal</keyword>
<dbReference type="InterPro" id="IPR058502">
    <property type="entry name" value="PLL-like_beta-prop"/>
</dbReference>
<dbReference type="Pfam" id="PF14040">
    <property type="entry name" value="DNase_NucA_NucB"/>
    <property type="match status" value="1"/>
</dbReference>
<feature type="domain" description="Deoxyribonuclease NucA/NucB" evidence="2">
    <location>
        <begin position="688"/>
        <end position="768"/>
    </location>
</feature>
<dbReference type="EMBL" id="RBXR01000001">
    <property type="protein sequence ID" value="RKT69256.1"/>
    <property type="molecule type" value="Genomic_DNA"/>
</dbReference>
<evidence type="ECO:0000259" key="2">
    <source>
        <dbReference type="Pfam" id="PF14040"/>
    </source>
</evidence>
<dbReference type="Proteomes" id="UP000272729">
    <property type="component" value="Unassembled WGS sequence"/>
</dbReference>
<dbReference type="AlphaFoldDB" id="A0A495X702"/>
<dbReference type="SUPFAM" id="SSF89372">
    <property type="entry name" value="Fucose-specific lectin"/>
    <property type="match status" value="1"/>
</dbReference>
<dbReference type="Pfam" id="PF26607">
    <property type="entry name" value="DUF8189"/>
    <property type="match status" value="1"/>
</dbReference>
<dbReference type="InterPro" id="IPR029476">
    <property type="entry name" value="DNase_NucA_NucB"/>
</dbReference>
<feature type="signal peptide" evidence="1">
    <location>
        <begin position="1"/>
        <end position="26"/>
    </location>
</feature>
<evidence type="ECO:0000313" key="5">
    <source>
        <dbReference type="Proteomes" id="UP000272729"/>
    </source>
</evidence>
<reference evidence="4 5" key="1">
    <citation type="submission" date="2018-10" db="EMBL/GenBank/DDBJ databases">
        <title>Sequencing the genomes of 1000 actinobacteria strains.</title>
        <authorList>
            <person name="Klenk H.-P."/>
        </authorList>
    </citation>
    <scope>NUCLEOTIDE SEQUENCE [LARGE SCALE GENOMIC DNA]</scope>
    <source>
        <strain evidence="4 5">DSM 43911</strain>
    </source>
</reference>
<feature type="chain" id="PRO_5039296343" evidence="1">
    <location>
        <begin position="27"/>
        <end position="789"/>
    </location>
</feature>
<accession>A0A495X702</accession>
<gene>
    <name evidence="4" type="ORF">DFJ66_2456</name>
</gene>
<dbReference type="RefSeq" id="WP_147459214.1">
    <property type="nucleotide sequence ID" value="NZ_JBIUBA010000002.1"/>
</dbReference>
<comment type="caution">
    <text evidence="4">The sequence shown here is derived from an EMBL/GenBank/DDBJ whole genome shotgun (WGS) entry which is preliminary data.</text>
</comment>
<evidence type="ECO:0000259" key="3">
    <source>
        <dbReference type="Pfam" id="PF26607"/>
    </source>
</evidence>
<name>A0A495X702_9PSEU</name>
<evidence type="ECO:0000313" key="4">
    <source>
        <dbReference type="EMBL" id="RKT69256.1"/>
    </source>
</evidence>